<feature type="chain" id="PRO_5040240729" evidence="2">
    <location>
        <begin position="28"/>
        <end position="449"/>
    </location>
</feature>
<sequence length="449" mass="47640">MSRKSFLAEFFALIFVLASTTSVYVQAAVVPALGVKGTPAIGDIQRPSITERCVDVDTTQNLDTSIAVIADASGAFSLSIVNFNLGVDGSRSIKTAQVDASGTGTNFVAAKIVVDDDPAPTNYATQQLTVQLPIGTKCTGGTGKDHCLASFTTTSGFGNCIVVLQATEAADLAQSQLKTDESTHVRSRPAEDDEKRNGKDEMGDKSEGIMADKHQSGTAGEGKKADKRQWGTFSQGKRADKRQSSLGTFGQANKPNQDQDYINQGGQDQGYNNQGGQDQSYNNQGGQDQGYNNQGGQDQSYNNQGGQDQSYNNQCGQVQGNGKRADKRQSDDHVVTCDCRGQLGYGSFSELEDYGNLSKYSTGFVSRAFGKVPSGFNVSSAKVYPTRTWGLSPGVVSPVVTTMKPSRNNGSKADGKAWPDAAPPVFSTGRLFPLATIAAPLEVLPEELS</sequence>
<proteinExistence type="predicted"/>
<reference evidence="3" key="2">
    <citation type="journal article" date="2020" name="Nat. Commun.">
        <title>Large-scale genome sequencing of mycorrhizal fungi provides insights into the early evolution of symbiotic traits.</title>
        <authorList>
            <person name="Miyauchi S."/>
            <person name="Kiss E."/>
            <person name="Kuo A."/>
            <person name="Drula E."/>
            <person name="Kohler A."/>
            <person name="Sanchez-Garcia M."/>
            <person name="Morin E."/>
            <person name="Andreopoulos B."/>
            <person name="Barry K.W."/>
            <person name="Bonito G."/>
            <person name="Buee M."/>
            <person name="Carver A."/>
            <person name="Chen C."/>
            <person name="Cichocki N."/>
            <person name="Clum A."/>
            <person name="Culley D."/>
            <person name="Crous P.W."/>
            <person name="Fauchery L."/>
            <person name="Girlanda M."/>
            <person name="Hayes R.D."/>
            <person name="Keri Z."/>
            <person name="LaButti K."/>
            <person name="Lipzen A."/>
            <person name="Lombard V."/>
            <person name="Magnuson J."/>
            <person name="Maillard F."/>
            <person name="Murat C."/>
            <person name="Nolan M."/>
            <person name="Ohm R.A."/>
            <person name="Pangilinan J."/>
            <person name="Pereira M.F."/>
            <person name="Perotto S."/>
            <person name="Peter M."/>
            <person name="Pfister S."/>
            <person name="Riley R."/>
            <person name="Sitrit Y."/>
            <person name="Stielow J.B."/>
            <person name="Szollosi G."/>
            <person name="Zifcakova L."/>
            <person name="Stursova M."/>
            <person name="Spatafora J.W."/>
            <person name="Tedersoo L."/>
            <person name="Vaario L.M."/>
            <person name="Yamada A."/>
            <person name="Yan M."/>
            <person name="Wang P."/>
            <person name="Xu J."/>
            <person name="Bruns T."/>
            <person name="Baldrian P."/>
            <person name="Vilgalys R."/>
            <person name="Dunand C."/>
            <person name="Henrissat B."/>
            <person name="Grigoriev I.V."/>
            <person name="Hibbett D."/>
            <person name="Nagy L.G."/>
            <person name="Martin F.M."/>
        </authorList>
    </citation>
    <scope>NUCLEOTIDE SEQUENCE</scope>
    <source>
        <strain evidence="3">Prilba</strain>
    </source>
</reference>
<feature type="compositionally biased region" description="Basic and acidic residues" evidence="1">
    <location>
        <begin position="323"/>
        <end position="332"/>
    </location>
</feature>
<keyword evidence="4" id="KW-1185">Reference proteome</keyword>
<reference evidence="3" key="1">
    <citation type="submission" date="2019-10" db="EMBL/GenBank/DDBJ databases">
        <authorList>
            <consortium name="DOE Joint Genome Institute"/>
            <person name="Kuo A."/>
            <person name="Miyauchi S."/>
            <person name="Kiss E."/>
            <person name="Drula E."/>
            <person name="Kohler A."/>
            <person name="Sanchez-Garcia M."/>
            <person name="Andreopoulos B."/>
            <person name="Barry K.W."/>
            <person name="Bonito G."/>
            <person name="Buee M."/>
            <person name="Carver A."/>
            <person name="Chen C."/>
            <person name="Cichocki N."/>
            <person name="Clum A."/>
            <person name="Culley D."/>
            <person name="Crous P.W."/>
            <person name="Fauchery L."/>
            <person name="Girlanda M."/>
            <person name="Hayes R."/>
            <person name="Keri Z."/>
            <person name="LaButti K."/>
            <person name="Lipzen A."/>
            <person name="Lombard V."/>
            <person name="Magnuson J."/>
            <person name="Maillard F."/>
            <person name="Morin E."/>
            <person name="Murat C."/>
            <person name="Nolan M."/>
            <person name="Ohm R."/>
            <person name="Pangilinan J."/>
            <person name="Pereira M."/>
            <person name="Perotto S."/>
            <person name="Peter M."/>
            <person name="Riley R."/>
            <person name="Sitrit Y."/>
            <person name="Stielow B."/>
            <person name="Szollosi G."/>
            <person name="Zifcakova L."/>
            <person name="Stursova M."/>
            <person name="Spatafora J.W."/>
            <person name="Tedersoo L."/>
            <person name="Vaario L.-M."/>
            <person name="Yamada A."/>
            <person name="Yan M."/>
            <person name="Wang P."/>
            <person name="Xu J."/>
            <person name="Bruns T."/>
            <person name="Baldrian P."/>
            <person name="Vilgalys R."/>
            <person name="Henrissat B."/>
            <person name="Grigoriev I.V."/>
            <person name="Hibbett D."/>
            <person name="Nagy L.G."/>
            <person name="Martin F.M."/>
        </authorList>
    </citation>
    <scope>NUCLEOTIDE SEQUENCE</scope>
    <source>
        <strain evidence="3">Prilba</strain>
    </source>
</reference>
<gene>
    <name evidence="3" type="ORF">DFH94DRAFT_851791</name>
</gene>
<feature type="compositionally biased region" description="Basic and acidic residues" evidence="1">
    <location>
        <begin position="178"/>
        <end position="229"/>
    </location>
</feature>
<feature type="compositionally biased region" description="Polar residues" evidence="1">
    <location>
        <begin position="311"/>
        <end position="320"/>
    </location>
</feature>
<keyword evidence="2" id="KW-0732">Signal</keyword>
<feature type="region of interest" description="Disordered" evidence="1">
    <location>
        <begin position="175"/>
        <end position="332"/>
    </location>
</feature>
<feature type="signal peptide" evidence="2">
    <location>
        <begin position="1"/>
        <end position="27"/>
    </location>
</feature>
<name>A0A9P5N1N1_9AGAM</name>
<feature type="compositionally biased region" description="Polar residues" evidence="1">
    <location>
        <begin position="244"/>
        <end position="255"/>
    </location>
</feature>
<accession>A0A9P5N1N1</accession>
<dbReference type="AlphaFoldDB" id="A0A9P5N1N1"/>
<feature type="compositionally biased region" description="Low complexity" evidence="1">
    <location>
        <begin position="256"/>
        <end position="310"/>
    </location>
</feature>
<evidence type="ECO:0000256" key="1">
    <source>
        <dbReference type="SAM" id="MobiDB-lite"/>
    </source>
</evidence>
<dbReference type="EMBL" id="WHVB01000004">
    <property type="protein sequence ID" value="KAF8483956.1"/>
    <property type="molecule type" value="Genomic_DNA"/>
</dbReference>
<evidence type="ECO:0000313" key="3">
    <source>
        <dbReference type="EMBL" id="KAF8483956.1"/>
    </source>
</evidence>
<dbReference type="OrthoDB" id="3241054at2759"/>
<comment type="caution">
    <text evidence="3">The sequence shown here is derived from an EMBL/GenBank/DDBJ whole genome shotgun (WGS) entry which is preliminary data.</text>
</comment>
<evidence type="ECO:0000313" key="4">
    <source>
        <dbReference type="Proteomes" id="UP000759537"/>
    </source>
</evidence>
<protein>
    <submittedName>
        <fullName evidence="3">Uncharacterized protein</fullName>
    </submittedName>
</protein>
<organism evidence="3 4">
    <name type="scientific">Russula ochroleuca</name>
    <dbReference type="NCBI Taxonomy" id="152965"/>
    <lineage>
        <taxon>Eukaryota</taxon>
        <taxon>Fungi</taxon>
        <taxon>Dikarya</taxon>
        <taxon>Basidiomycota</taxon>
        <taxon>Agaricomycotina</taxon>
        <taxon>Agaricomycetes</taxon>
        <taxon>Russulales</taxon>
        <taxon>Russulaceae</taxon>
        <taxon>Russula</taxon>
    </lineage>
</organism>
<dbReference type="Proteomes" id="UP000759537">
    <property type="component" value="Unassembled WGS sequence"/>
</dbReference>
<evidence type="ECO:0000256" key="2">
    <source>
        <dbReference type="SAM" id="SignalP"/>
    </source>
</evidence>